<evidence type="ECO:0000313" key="1">
    <source>
        <dbReference type="EMBL" id="RCS21988.1"/>
    </source>
</evidence>
<comment type="caution">
    <text evidence="1">The sequence shown here is derived from an EMBL/GenBank/DDBJ whole genome shotgun (WGS) entry which is preliminary data.</text>
</comment>
<dbReference type="EMBL" id="QOZG01000011">
    <property type="protein sequence ID" value="RCS21988.1"/>
    <property type="molecule type" value="Genomic_DNA"/>
</dbReference>
<protein>
    <submittedName>
        <fullName evidence="1">Uncharacterized protein</fullName>
    </submittedName>
</protein>
<dbReference type="AlphaFoldDB" id="A0A368JXV7"/>
<proteinExistence type="predicted"/>
<sequence>MNDMDVSRIEVLSYLQQMLGEMHWMAHSANYPMLAYFIKMAHIESEDTIRAEREAMSGLQERDGTA</sequence>
<keyword evidence="2" id="KW-1185">Reference proteome</keyword>
<dbReference type="Proteomes" id="UP000253420">
    <property type="component" value="Unassembled WGS sequence"/>
</dbReference>
<organism evidence="1 2">
    <name type="scientific">Phyllobacterium salinisoli</name>
    <dbReference type="NCBI Taxonomy" id="1899321"/>
    <lineage>
        <taxon>Bacteria</taxon>
        <taxon>Pseudomonadati</taxon>
        <taxon>Pseudomonadota</taxon>
        <taxon>Alphaproteobacteria</taxon>
        <taxon>Hyphomicrobiales</taxon>
        <taxon>Phyllobacteriaceae</taxon>
        <taxon>Phyllobacterium</taxon>
    </lineage>
</organism>
<reference evidence="1 2" key="1">
    <citation type="submission" date="2018-07" db="EMBL/GenBank/DDBJ databases">
        <title>The draft genome of Phyllobacterium salinisoli.</title>
        <authorList>
            <person name="Liu L."/>
            <person name="Li L."/>
            <person name="Zhang X."/>
            <person name="Liang L."/>
        </authorList>
    </citation>
    <scope>NUCLEOTIDE SEQUENCE [LARGE SCALE GENOMIC DNA]</scope>
    <source>
        <strain evidence="1 2">LLAN61</strain>
    </source>
</reference>
<name>A0A368JXV7_9HYPH</name>
<gene>
    <name evidence="1" type="ORF">DUT91_20800</name>
</gene>
<accession>A0A368JXV7</accession>
<evidence type="ECO:0000313" key="2">
    <source>
        <dbReference type="Proteomes" id="UP000253420"/>
    </source>
</evidence>